<sequence length="37" mass="4001">MNQEMLQILDEGFDVLNPTAEDVLLSFAPTNTNCGGC</sequence>
<name>A0ABU6BGL8_9BACL</name>
<evidence type="ECO:0000313" key="1">
    <source>
        <dbReference type="EMBL" id="MEB3751126.1"/>
    </source>
</evidence>
<keyword evidence="2" id="KW-1185">Reference proteome</keyword>
<protein>
    <submittedName>
        <fullName evidence="1">Uncharacterized protein</fullName>
    </submittedName>
</protein>
<reference evidence="1 2" key="1">
    <citation type="journal article" date="2014" name="Genome Announc.">
        <title>Draft Genome Sequence of Geobacillus icigianus Strain G1w1T Isolated from Hot Springs in the Valley of Geysers, Kamchatka (Russian Federation).</title>
        <authorList>
            <person name="Bryanskaya A.V."/>
            <person name="Rozanov A.S."/>
            <person name="Logacheva M.D."/>
            <person name="Kotenko A.V."/>
            <person name="Peltek S.E."/>
        </authorList>
    </citation>
    <scope>NUCLEOTIDE SEQUENCE [LARGE SCALE GENOMIC DNA]</scope>
    <source>
        <strain evidence="1 2">G1w1</strain>
    </source>
</reference>
<proteinExistence type="predicted"/>
<accession>A0ABU6BGL8</accession>
<dbReference type="EMBL" id="JPYA02000002">
    <property type="protein sequence ID" value="MEB3751126.1"/>
    <property type="molecule type" value="Genomic_DNA"/>
</dbReference>
<gene>
    <name evidence="1" type="ORF">EP10_001967</name>
</gene>
<evidence type="ECO:0000313" key="2">
    <source>
        <dbReference type="Proteomes" id="UP000029267"/>
    </source>
</evidence>
<comment type="caution">
    <text evidence="1">The sequence shown here is derived from an EMBL/GenBank/DDBJ whole genome shotgun (WGS) entry which is preliminary data.</text>
</comment>
<organism evidence="1 2">
    <name type="scientific">Geobacillus icigianus</name>
    <dbReference type="NCBI Taxonomy" id="1430331"/>
    <lineage>
        <taxon>Bacteria</taxon>
        <taxon>Bacillati</taxon>
        <taxon>Bacillota</taxon>
        <taxon>Bacilli</taxon>
        <taxon>Bacillales</taxon>
        <taxon>Anoxybacillaceae</taxon>
        <taxon>Geobacillus</taxon>
    </lineage>
</organism>
<dbReference type="Proteomes" id="UP000029267">
    <property type="component" value="Unassembled WGS sequence"/>
</dbReference>